<keyword evidence="6" id="KW-1185">Reference proteome</keyword>
<dbReference type="GO" id="GO:0008236">
    <property type="term" value="F:serine-type peptidase activity"/>
    <property type="evidence" value="ECO:0007669"/>
    <property type="project" value="InterPro"/>
</dbReference>
<dbReference type="EMBL" id="QTTN01000042">
    <property type="protein sequence ID" value="REE67586.1"/>
    <property type="molecule type" value="Genomic_DNA"/>
</dbReference>
<dbReference type="PANTHER" id="PTHR43037:SF5">
    <property type="entry name" value="FERULOYL ESTERASE"/>
    <property type="match status" value="1"/>
</dbReference>
<keyword evidence="1" id="KW-0732">Signal</keyword>
<evidence type="ECO:0000259" key="4">
    <source>
        <dbReference type="Pfam" id="PF18435"/>
    </source>
</evidence>
<dbReference type="OrthoDB" id="9764953at2"/>
<organism evidence="5 6">
    <name type="scientific">Paenibacillus taihuensis</name>
    <dbReference type="NCBI Taxonomy" id="1156355"/>
    <lineage>
        <taxon>Bacteria</taxon>
        <taxon>Bacillati</taxon>
        <taxon>Bacillota</taxon>
        <taxon>Bacilli</taxon>
        <taxon>Bacillales</taxon>
        <taxon>Paenibacillaceae</taxon>
        <taxon>Paenibacillus</taxon>
    </lineage>
</organism>
<feature type="domain" description="Esterase Ig-like N-terminal" evidence="4">
    <location>
        <begin position="6"/>
        <end position="135"/>
    </location>
</feature>
<dbReference type="Pfam" id="PF00326">
    <property type="entry name" value="Peptidase_S9"/>
    <property type="match status" value="1"/>
</dbReference>
<feature type="domain" description="Peptidase S9 prolyl oligopeptidase catalytic" evidence="3">
    <location>
        <begin position="235"/>
        <end position="302"/>
    </location>
</feature>
<dbReference type="InterPro" id="IPR050955">
    <property type="entry name" value="Plant_Biomass_Hydrol_Est"/>
</dbReference>
<evidence type="ECO:0000259" key="3">
    <source>
        <dbReference type="Pfam" id="PF00326"/>
    </source>
</evidence>
<dbReference type="InterPro" id="IPR029058">
    <property type="entry name" value="AB_hydrolase_fold"/>
</dbReference>
<protein>
    <submittedName>
        <fullName evidence="5">Putative peptidase</fullName>
    </submittedName>
</protein>
<dbReference type="Proteomes" id="UP000256304">
    <property type="component" value="Unassembled WGS sequence"/>
</dbReference>
<dbReference type="Pfam" id="PF18435">
    <property type="entry name" value="EstA_Ig_like"/>
    <property type="match status" value="1"/>
</dbReference>
<dbReference type="GO" id="GO:0006508">
    <property type="term" value="P:proteolysis"/>
    <property type="evidence" value="ECO:0007669"/>
    <property type="project" value="InterPro"/>
</dbReference>
<dbReference type="AlphaFoldDB" id="A0A3D9QUQ6"/>
<proteinExistence type="predicted"/>
<dbReference type="Gene3D" id="2.60.40.2180">
    <property type="match status" value="1"/>
</dbReference>
<evidence type="ECO:0000313" key="6">
    <source>
        <dbReference type="Proteomes" id="UP000256304"/>
    </source>
</evidence>
<dbReference type="InterPro" id="IPR041172">
    <property type="entry name" value="EstA_Ig-like_N"/>
</dbReference>
<dbReference type="SUPFAM" id="SSF53474">
    <property type="entry name" value="alpha/beta-Hydrolases"/>
    <property type="match status" value="1"/>
</dbReference>
<evidence type="ECO:0000256" key="1">
    <source>
        <dbReference type="ARBA" id="ARBA00022729"/>
    </source>
</evidence>
<dbReference type="PANTHER" id="PTHR43037">
    <property type="entry name" value="UNNAMED PRODUCT-RELATED"/>
    <property type="match status" value="1"/>
</dbReference>
<evidence type="ECO:0000256" key="2">
    <source>
        <dbReference type="ARBA" id="ARBA00022801"/>
    </source>
</evidence>
<gene>
    <name evidence="5" type="ORF">A8990_14213</name>
</gene>
<keyword evidence="2" id="KW-0378">Hydrolase</keyword>
<sequence>MGNVYYKISEVTDFGPYVTKLVLPLKASVTAEAVKANCFSVYVERKDNRGEVHLLPKSWFERDEKIPSKGYCLVKEAYPSCRNGVRSERGDYITLELKAEPLGLSAEVAAPNMMNEFVFSDYRVTQVAEIAAKGEMLSGLVFDLCAGNTTKQTEGFLHGISSNAEEPLKYGYFVPQTGRGKYPLIIWLHGGGEGGQDPAIAYAGNKVVNLASEDIQSKFGGAFLFVPQAPTFWLDDGSGEYGRSGKSMYVKALKAAIDEFIVRNDVAIDRNRIYLGGCSNGGFMTMRMLIDYPDFFTAAYPVCEALYDETISDEDINAIKQIPIWFTHAKDDTIVVPEETVVPTYKRLIEAGARNVHFSYFDNVVDLHGLFTEEGEKPYVYHGHFTWIYALNDDCRLDYDGKPVVEEGKEVTLMSWLARQSK</sequence>
<name>A0A3D9QUQ6_9BACL</name>
<accession>A0A3D9QUQ6</accession>
<dbReference type="InterPro" id="IPR001375">
    <property type="entry name" value="Peptidase_S9_cat"/>
</dbReference>
<reference evidence="5 6" key="1">
    <citation type="submission" date="2018-08" db="EMBL/GenBank/DDBJ databases">
        <title>Genomic Encyclopedia of Type Strains, Phase III (KMG-III): the genomes of soil and plant-associated and newly described type strains.</title>
        <authorList>
            <person name="Whitman W."/>
        </authorList>
    </citation>
    <scope>NUCLEOTIDE SEQUENCE [LARGE SCALE GENOMIC DNA]</scope>
    <source>
        <strain evidence="5 6">CGMCC 1.10966</strain>
    </source>
</reference>
<dbReference type="Gene3D" id="3.40.50.1820">
    <property type="entry name" value="alpha/beta hydrolase"/>
    <property type="match status" value="1"/>
</dbReference>
<evidence type="ECO:0000313" key="5">
    <source>
        <dbReference type="EMBL" id="REE67586.1"/>
    </source>
</evidence>
<comment type="caution">
    <text evidence="5">The sequence shown here is derived from an EMBL/GenBank/DDBJ whole genome shotgun (WGS) entry which is preliminary data.</text>
</comment>